<evidence type="ECO:0000256" key="1">
    <source>
        <dbReference type="SAM" id="MobiDB-lite"/>
    </source>
</evidence>
<dbReference type="OrthoDB" id="2662268at2759"/>
<reference evidence="2 3" key="1">
    <citation type="journal article" date="2019" name="Nat. Ecol. Evol.">
        <title>Megaphylogeny resolves global patterns of mushroom evolution.</title>
        <authorList>
            <person name="Varga T."/>
            <person name="Krizsan K."/>
            <person name="Foldi C."/>
            <person name="Dima B."/>
            <person name="Sanchez-Garcia M."/>
            <person name="Sanchez-Ramirez S."/>
            <person name="Szollosi G.J."/>
            <person name="Szarkandi J.G."/>
            <person name="Papp V."/>
            <person name="Albert L."/>
            <person name="Andreopoulos W."/>
            <person name="Angelini C."/>
            <person name="Antonin V."/>
            <person name="Barry K.W."/>
            <person name="Bougher N.L."/>
            <person name="Buchanan P."/>
            <person name="Buyck B."/>
            <person name="Bense V."/>
            <person name="Catcheside P."/>
            <person name="Chovatia M."/>
            <person name="Cooper J."/>
            <person name="Damon W."/>
            <person name="Desjardin D."/>
            <person name="Finy P."/>
            <person name="Geml J."/>
            <person name="Haridas S."/>
            <person name="Hughes K."/>
            <person name="Justo A."/>
            <person name="Karasinski D."/>
            <person name="Kautmanova I."/>
            <person name="Kiss B."/>
            <person name="Kocsube S."/>
            <person name="Kotiranta H."/>
            <person name="LaButti K.M."/>
            <person name="Lechner B.E."/>
            <person name="Liimatainen K."/>
            <person name="Lipzen A."/>
            <person name="Lukacs Z."/>
            <person name="Mihaltcheva S."/>
            <person name="Morgado L.N."/>
            <person name="Niskanen T."/>
            <person name="Noordeloos M.E."/>
            <person name="Ohm R.A."/>
            <person name="Ortiz-Santana B."/>
            <person name="Ovrebo C."/>
            <person name="Racz N."/>
            <person name="Riley R."/>
            <person name="Savchenko A."/>
            <person name="Shiryaev A."/>
            <person name="Soop K."/>
            <person name="Spirin V."/>
            <person name="Szebenyi C."/>
            <person name="Tomsovsky M."/>
            <person name="Tulloss R.E."/>
            <person name="Uehling J."/>
            <person name="Grigoriev I.V."/>
            <person name="Vagvolgyi C."/>
            <person name="Papp T."/>
            <person name="Martin F.M."/>
            <person name="Miettinen O."/>
            <person name="Hibbett D.S."/>
            <person name="Nagy L.G."/>
        </authorList>
    </citation>
    <scope>NUCLEOTIDE SEQUENCE [LARGE SCALE GENOMIC DNA]</scope>
    <source>
        <strain evidence="2 3">CBS 309.79</strain>
    </source>
</reference>
<organism evidence="2 3">
    <name type="scientific">Pterulicium gracile</name>
    <dbReference type="NCBI Taxonomy" id="1884261"/>
    <lineage>
        <taxon>Eukaryota</taxon>
        <taxon>Fungi</taxon>
        <taxon>Dikarya</taxon>
        <taxon>Basidiomycota</taxon>
        <taxon>Agaricomycotina</taxon>
        <taxon>Agaricomycetes</taxon>
        <taxon>Agaricomycetidae</taxon>
        <taxon>Agaricales</taxon>
        <taxon>Pleurotineae</taxon>
        <taxon>Pterulaceae</taxon>
        <taxon>Pterulicium</taxon>
    </lineage>
</organism>
<dbReference type="AlphaFoldDB" id="A0A5C3QST3"/>
<dbReference type="EMBL" id="ML178819">
    <property type="protein sequence ID" value="TFL03900.1"/>
    <property type="molecule type" value="Genomic_DNA"/>
</dbReference>
<feature type="region of interest" description="Disordered" evidence="1">
    <location>
        <begin position="1"/>
        <end position="28"/>
    </location>
</feature>
<sequence length="214" mass="23723">MTTPSFQNPLHVPLHPSKQSSYSTLLSPRHVVPPSAPPQRALFPRKKIVPQHLHTATSKWKAAMSQGRKLAPITFDYVGYTGQGIPMCEIASRASYGIEQLLDRPLDTVGSTISLGLHQHVTLKIFWPGYPQLDWTRQINLTNTSGKPITRAQLASAVSLQFARFFEKAQFEQAKDAQWRIGVTGITFDSMILLSLTQACDNVWVAEVATGTRA</sequence>
<feature type="compositionally biased region" description="Polar residues" evidence="1">
    <location>
        <begin position="17"/>
        <end position="26"/>
    </location>
</feature>
<protein>
    <submittedName>
        <fullName evidence="2">Uncharacterized protein</fullName>
    </submittedName>
</protein>
<dbReference type="Proteomes" id="UP000305067">
    <property type="component" value="Unassembled WGS sequence"/>
</dbReference>
<evidence type="ECO:0000313" key="2">
    <source>
        <dbReference type="EMBL" id="TFL03900.1"/>
    </source>
</evidence>
<keyword evidence="3" id="KW-1185">Reference proteome</keyword>
<name>A0A5C3QST3_9AGAR</name>
<gene>
    <name evidence="2" type="ORF">BDV98DRAFT_352628</name>
</gene>
<proteinExistence type="predicted"/>
<accession>A0A5C3QST3</accession>
<evidence type="ECO:0000313" key="3">
    <source>
        <dbReference type="Proteomes" id="UP000305067"/>
    </source>
</evidence>